<sequence length="923" mass="107176">MKKSYLLLLSFTITGLQAQNSQLYYSGTFLGTKNKAQNFLKVYNKNTGIYELTDEKGFAIIAAKPYDTLTWNQGKSMLVISSYQLKELETILKDQLDEKYVSSIHSKAYDSLTSKNIKDHFSIENAGTVLSKGSDHYLNNVRKLKQRNDSTYILKDLNRTTLYFNGSFTTSVEVKNRNVIPKIQHQYVQGRSENGNLVWKGPETNELFSFGPDISTLALDGQPYAYDQNGRLVRWIDGLQRAKGYDNDLFKTIVGYSNRLNANLFIKEEYLEKFRLSFDLGQQKDQMYFMDQFNNTHTFKTKLTANLGGYFINMAFNYEENKATNGNRAGFFNRVYQNALLTPVSFSNAQQLLLNDGSQRSYSQYADNPSFLLMQNNQYHYLNNQRQVNFSAAKSWKDFKLNIAQSYENNSIWNLDMYKPSTYGFSNGISNERKQDNSLYYSNIQAGYTLPGFYDFKNSFLFNFILNDKKSEVYNSLTDRKYSYLRTSQDYILNYNMEIYDGDFEAGVNLGNSFYISNTSDKNSYWLPQANAYVKFADIFNWNRFNFKILGSYTRLSSEPEITRSYAFYTTTLLKAENNSQYFPIREVETFRGLSNINTVEWKAGARVNIGYHFSLEGEYFKRKIQDDVFPLFENNQLKLKNMADHTYNGYEFNLTSDRLRLGYDFFTTNRISFFKYRDIVDRVASGYNNTAVSGFQDIYKTLTEGEVLGAIRGSYYERNANGQLIIDEHGFPQKAAGMKIIADPTPDFVMKFNHNFTYKRFSLDINWEWRKGGQVWNGTEAVLDYYGRSYTSGEERNIKNYVFQGVHSDGNTNQIPVDFYDPGRSVRENRWSRYGYPGVAENYIQKADYIRINNISLSAGFPINHGQRSLKFTFYTNNIMLWQAKTGTDPNQTFYETENGRGLDFFNLPSFKTFGCIVSFKF</sequence>
<comment type="caution">
    <text evidence="2">The sequence shown here is derived from an EMBL/GenBank/DDBJ whole genome shotgun (WGS) entry which is preliminary data.</text>
</comment>
<evidence type="ECO:0008006" key="4">
    <source>
        <dbReference type="Google" id="ProtNLM"/>
    </source>
</evidence>
<proteinExistence type="predicted"/>
<accession>A0A1B8ZSL5</accession>
<feature type="chain" id="PRO_5008621046" description="TonB-dependent receptor" evidence="1">
    <location>
        <begin position="19"/>
        <end position="923"/>
    </location>
</feature>
<evidence type="ECO:0000313" key="3">
    <source>
        <dbReference type="Proteomes" id="UP000093432"/>
    </source>
</evidence>
<dbReference type="OrthoDB" id="9768177at2"/>
<feature type="signal peptide" evidence="1">
    <location>
        <begin position="1"/>
        <end position="18"/>
    </location>
</feature>
<name>A0A1B8ZSL5_9FLAO</name>
<evidence type="ECO:0000256" key="1">
    <source>
        <dbReference type="SAM" id="SignalP"/>
    </source>
</evidence>
<gene>
    <name evidence="2" type="ORF">BBI00_09595</name>
</gene>
<dbReference type="RefSeq" id="WP_065398556.1">
    <property type="nucleotide sequence ID" value="NZ_MAYG01000001.1"/>
</dbReference>
<dbReference type="AlphaFoldDB" id="A0A1B8ZSL5"/>
<dbReference type="EMBL" id="MAYG01000001">
    <property type="protein sequence ID" value="OCA74567.1"/>
    <property type="molecule type" value="Genomic_DNA"/>
</dbReference>
<reference evidence="3" key="1">
    <citation type="submission" date="2016-07" db="EMBL/GenBank/DDBJ databases">
        <authorList>
            <person name="Florea S."/>
            <person name="Webb J.S."/>
            <person name="Jaromczyk J."/>
            <person name="Schardl C.L."/>
        </authorList>
    </citation>
    <scope>NUCLEOTIDE SEQUENCE [LARGE SCALE GENOMIC DNA]</scope>
    <source>
        <strain evidence="3">CC-VM-7</strain>
    </source>
</reference>
<protein>
    <recommendedName>
        <fullName evidence="4">TonB-dependent receptor</fullName>
    </recommendedName>
</protein>
<dbReference type="STRING" id="651561.BBI00_09595"/>
<organism evidence="2 3">
    <name type="scientific">Chryseobacterium arthrosphaerae</name>
    <dbReference type="NCBI Taxonomy" id="651561"/>
    <lineage>
        <taxon>Bacteria</taxon>
        <taxon>Pseudomonadati</taxon>
        <taxon>Bacteroidota</taxon>
        <taxon>Flavobacteriia</taxon>
        <taxon>Flavobacteriales</taxon>
        <taxon>Weeksellaceae</taxon>
        <taxon>Chryseobacterium group</taxon>
        <taxon>Chryseobacterium</taxon>
    </lineage>
</organism>
<keyword evidence="1" id="KW-0732">Signal</keyword>
<evidence type="ECO:0000313" key="2">
    <source>
        <dbReference type="EMBL" id="OCA74567.1"/>
    </source>
</evidence>
<dbReference type="Proteomes" id="UP000093432">
    <property type="component" value="Unassembled WGS sequence"/>
</dbReference>